<name>Q01SN0_SOLUE</name>
<dbReference type="EMBL" id="CP000473">
    <property type="protein sequence ID" value="ABJ87340.1"/>
    <property type="molecule type" value="Genomic_DNA"/>
</dbReference>
<proteinExistence type="predicted"/>
<dbReference type="AlphaFoldDB" id="Q01SN0"/>
<reference evidence="1" key="1">
    <citation type="submission" date="2006-10" db="EMBL/GenBank/DDBJ databases">
        <title>Complete sequence of Solibacter usitatus Ellin6076.</title>
        <authorList>
            <consortium name="US DOE Joint Genome Institute"/>
            <person name="Copeland A."/>
            <person name="Lucas S."/>
            <person name="Lapidus A."/>
            <person name="Barry K."/>
            <person name="Detter J.C."/>
            <person name="Glavina del Rio T."/>
            <person name="Hammon N."/>
            <person name="Israni S."/>
            <person name="Dalin E."/>
            <person name="Tice H."/>
            <person name="Pitluck S."/>
            <person name="Thompson L.S."/>
            <person name="Brettin T."/>
            <person name="Bruce D."/>
            <person name="Han C."/>
            <person name="Tapia R."/>
            <person name="Gilna P."/>
            <person name="Schmutz J."/>
            <person name="Larimer F."/>
            <person name="Land M."/>
            <person name="Hauser L."/>
            <person name="Kyrpides N."/>
            <person name="Mikhailova N."/>
            <person name="Janssen P.H."/>
            <person name="Kuske C.R."/>
            <person name="Richardson P."/>
        </authorList>
    </citation>
    <scope>NUCLEOTIDE SEQUENCE</scope>
    <source>
        <strain evidence="1">Ellin6076</strain>
    </source>
</reference>
<dbReference type="HOGENOM" id="CLU_952836_0_0_0"/>
<organism evidence="1">
    <name type="scientific">Solibacter usitatus (strain Ellin6076)</name>
    <dbReference type="NCBI Taxonomy" id="234267"/>
    <lineage>
        <taxon>Bacteria</taxon>
        <taxon>Pseudomonadati</taxon>
        <taxon>Acidobacteriota</taxon>
        <taxon>Terriglobia</taxon>
        <taxon>Bryobacterales</taxon>
        <taxon>Solibacteraceae</taxon>
        <taxon>Candidatus Solibacter</taxon>
    </lineage>
</organism>
<dbReference type="OrthoDB" id="939976at2"/>
<dbReference type="Pfam" id="PF17914">
    <property type="entry name" value="HopA1"/>
    <property type="match status" value="1"/>
</dbReference>
<dbReference type="STRING" id="234267.Acid_6415"/>
<dbReference type="KEGG" id="sus:Acid_6415"/>
<gene>
    <name evidence="1" type="ordered locus">Acid_6415</name>
</gene>
<dbReference type="InterPro" id="IPR040871">
    <property type="entry name" value="HopA1"/>
</dbReference>
<dbReference type="InParanoid" id="Q01SN0"/>
<dbReference type="eggNOG" id="COG4403">
    <property type="taxonomic scope" value="Bacteria"/>
</dbReference>
<sequence length="292" mass="32901">MTEELLAVLALDIADANSLYERCYARDCRSTREAAQQGDHDLTAKLAAANQSRDHWDDNWRVVQPLDEGRVLARRGGAARAFRPGQYLTLRGPGPAPQKDEPIRVFQAAGSADLQTGFYFAFGETVCDYDEFQDLLRLYWNISQAGGPLLMAAITAEFNRFSVPFRFKCGQLPELYGRRDPAVLYIRRGYYPIAAQLAERIHGQLAEHLRDSVPLFTRRLARGLGLAEDPGESFGRSRCAILAEAMEATRRRPVEERYESLRGSFRARRLSIEEPWRNAGSSASYSFPFTGL</sequence>
<protein>
    <submittedName>
        <fullName evidence="1">Uncharacterized protein</fullName>
    </submittedName>
</protein>
<accession>Q01SN0</accession>
<evidence type="ECO:0000313" key="1">
    <source>
        <dbReference type="EMBL" id="ABJ87340.1"/>
    </source>
</evidence>